<gene>
    <name evidence="1" type="ORF">ACFONJ_01505</name>
</gene>
<accession>A0ABV7XNS4</accession>
<sequence length="57" mass="6894">MVLLILISIAVIYYLIQKQKITRIEKREEFKSKQEEKLKDMLKKAKEEDLNNKENNN</sequence>
<comment type="caution">
    <text evidence="1">The sequence shown here is derived from an EMBL/GenBank/DDBJ whole genome shotgun (WGS) entry which is preliminary data.</text>
</comment>
<dbReference type="EMBL" id="JBHRYO010000001">
    <property type="protein sequence ID" value="MFC3754648.1"/>
    <property type="molecule type" value="Genomic_DNA"/>
</dbReference>
<proteinExistence type="predicted"/>
<evidence type="ECO:0000313" key="1">
    <source>
        <dbReference type="EMBL" id="MFC3754648.1"/>
    </source>
</evidence>
<protein>
    <submittedName>
        <fullName evidence="1">Uncharacterized protein</fullName>
    </submittedName>
</protein>
<reference evidence="2" key="1">
    <citation type="journal article" date="2019" name="Int. J. Syst. Evol. Microbiol.">
        <title>The Global Catalogue of Microorganisms (GCM) 10K type strain sequencing project: providing services to taxonomists for standard genome sequencing and annotation.</title>
        <authorList>
            <consortium name="The Broad Institute Genomics Platform"/>
            <consortium name="The Broad Institute Genome Sequencing Center for Infectious Disease"/>
            <person name="Wu L."/>
            <person name="Ma J."/>
        </authorList>
    </citation>
    <scope>NUCLEOTIDE SEQUENCE [LARGE SCALE GENOMIC DNA]</scope>
    <source>
        <strain evidence="2">CECT 7798</strain>
    </source>
</reference>
<name>A0ABV7XNS4_9FLAO</name>
<evidence type="ECO:0000313" key="2">
    <source>
        <dbReference type="Proteomes" id="UP001595735"/>
    </source>
</evidence>
<organism evidence="1 2">
    <name type="scientific">Chryseobacterium tructae</name>
    <dbReference type="NCBI Taxonomy" id="1037380"/>
    <lineage>
        <taxon>Bacteria</taxon>
        <taxon>Pseudomonadati</taxon>
        <taxon>Bacteroidota</taxon>
        <taxon>Flavobacteriia</taxon>
        <taxon>Flavobacteriales</taxon>
        <taxon>Weeksellaceae</taxon>
        <taxon>Chryseobacterium group</taxon>
        <taxon>Chryseobacterium</taxon>
    </lineage>
</organism>
<dbReference type="Proteomes" id="UP001595735">
    <property type="component" value="Unassembled WGS sequence"/>
</dbReference>
<dbReference type="RefSeq" id="WP_290301886.1">
    <property type="nucleotide sequence ID" value="NZ_JAUFQR010000003.1"/>
</dbReference>
<keyword evidence="2" id="KW-1185">Reference proteome</keyword>